<name>A0ABN2FXU7_9MICO</name>
<protein>
    <recommendedName>
        <fullName evidence="3">Transcription regulator PadR N-terminal domain-containing protein</fullName>
    </recommendedName>
</protein>
<evidence type="ECO:0000313" key="1">
    <source>
        <dbReference type="EMBL" id="GAA1661763.1"/>
    </source>
</evidence>
<dbReference type="Proteomes" id="UP001500596">
    <property type="component" value="Unassembled WGS sequence"/>
</dbReference>
<reference evidence="1 2" key="1">
    <citation type="journal article" date="2019" name="Int. J. Syst. Evol. Microbiol.">
        <title>The Global Catalogue of Microorganisms (GCM) 10K type strain sequencing project: providing services to taxonomists for standard genome sequencing and annotation.</title>
        <authorList>
            <consortium name="The Broad Institute Genomics Platform"/>
            <consortium name="The Broad Institute Genome Sequencing Center for Infectious Disease"/>
            <person name="Wu L."/>
            <person name="Ma J."/>
        </authorList>
    </citation>
    <scope>NUCLEOTIDE SEQUENCE [LARGE SCALE GENOMIC DNA]</scope>
    <source>
        <strain evidence="1 2">JCM 15575</strain>
    </source>
</reference>
<sequence length="75" mass="7965">MEGKTAFGSLELNKMLKDLGHGVTDTAHVMGALISQKPSLILQLKKSGKSRQARKTYKVTAAGKKAVEQLIANGA</sequence>
<evidence type="ECO:0008006" key="3">
    <source>
        <dbReference type="Google" id="ProtNLM"/>
    </source>
</evidence>
<accession>A0ABN2FXU7</accession>
<organism evidence="1 2">
    <name type="scientific">Microbacterium lacus</name>
    <dbReference type="NCBI Taxonomy" id="415217"/>
    <lineage>
        <taxon>Bacteria</taxon>
        <taxon>Bacillati</taxon>
        <taxon>Actinomycetota</taxon>
        <taxon>Actinomycetes</taxon>
        <taxon>Micrococcales</taxon>
        <taxon>Microbacteriaceae</taxon>
        <taxon>Microbacterium</taxon>
    </lineage>
</organism>
<evidence type="ECO:0000313" key="2">
    <source>
        <dbReference type="Proteomes" id="UP001500596"/>
    </source>
</evidence>
<keyword evidence="2" id="KW-1185">Reference proteome</keyword>
<comment type="caution">
    <text evidence="1">The sequence shown here is derived from an EMBL/GenBank/DDBJ whole genome shotgun (WGS) entry which is preliminary data.</text>
</comment>
<dbReference type="EMBL" id="BAAAPK010000001">
    <property type="protein sequence ID" value="GAA1661763.1"/>
    <property type="molecule type" value="Genomic_DNA"/>
</dbReference>
<dbReference type="RefSeq" id="WP_344050660.1">
    <property type="nucleotide sequence ID" value="NZ_BAAAPK010000001.1"/>
</dbReference>
<gene>
    <name evidence="1" type="ORF">GCM10009807_01850</name>
</gene>
<proteinExistence type="predicted"/>